<dbReference type="Proteomes" id="UP000827092">
    <property type="component" value="Unassembled WGS sequence"/>
</dbReference>
<evidence type="ECO:0000313" key="2">
    <source>
        <dbReference type="EMBL" id="KAG8173840.1"/>
    </source>
</evidence>
<accession>A0AAV6TR00</accession>
<dbReference type="AlphaFoldDB" id="A0AAV6TR00"/>
<keyword evidence="3" id="KW-1185">Reference proteome</keyword>
<protein>
    <recommendedName>
        <fullName evidence="1">FCP1 homology domain-containing protein</fullName>
    </recommendedName>
</protein>
<dbReference type="SUPFAM" id="SSF56784">
    <property type="entry name" value="HAD-like"/>
    <property type="match status" value="1"/>
</dbReference>
<evidence type="ECO:0000313" key="3">
    <source>
        <dbReference type="Proteomes" id="UP000827092"/>
    </source>
</evidence>
<name>A0AAV6TR00_9ARAC</name>
<comment type="caution">
    <text evidence="2">The sequence shown here is derived from an EMBL/GenBank/DDBJ whole genome shotgun (WGS) entry which is preliminary data.</text>
</comment>
<reference evidence="2 3" key="1">
    <citation type="journal article" date="2022" name="Nat. Ecol. Evol.">
        <title>A masculinizing supergene underlies an exaggerated male reproductive morph in a spider.</title>
        <authorList>
            <person name="Hendrickx F."/>
            <person name="De Corte Z."/>
            <person name="Sonet G."/>
            <person name="Van Belleghem S.M."/>
            <person name="Kostlbacher S."/>
            <person name="Vangestel C."/>
        </authorList>
    </citation>
    <scope>NUCLEOTIDE SEQUENCE [LARGE SCALE GENOMIC DNA]</scope>
    <source>
        <strain evidence="2">W744_W776</strain>
    </source>
</reference>
<dbReference type="EMBL" id="JAFNEN010001470">
    <property type="protein sequence ID" value="KAG8173840.1"/>
    <property type="molecule type" value="Genomic_DNA"/>
</dbReference>
<proteinExistence type="predicted"/>
<dbReference type="InterPro" id="IPR004274">
    <property type="entry name" value="FCP1_dom"/>
</dbReference>
<dbReference type="Gene3D" id="3.40.50.1000">
    <property type="entry name" value="HAD superfamily/HAD-like"/>
    <property type="match status" value="1"/>
</dbReference>
<dbReference type="InterPro" id="IPR023214">
    <property type="entry name" value="HAD_sf"/>
</dbReference>
<dbReference type="Pfam" id="PF03031">
    <property type="entry name" value="NIF"/>
    <property type="match status" value="1"/>
</dbReference>
<organism evidence="2 3">
    <name type="scientific">Oedothorax gibbosus</name>
    <dbReference type="NCBI Taxonomy" id="931172"/>
    <lineage>
        <taxon>Eukaryota</taxon>
        <taxon>Metazoa</taxon>
        <taxon>Ecdysozoa</taxon>
        <taxon>Arthropoda</taxon>
        <taxon>Chelicerata</taxon>
        <taxon>Arachnida</taxon>
        <taxon>Araneae</taxon>
        <taxon>Araneomorphae</taxon>
        <taxon>Entelegynae</taxon>
        <taxon>Araneoidea</taxon>
        <taxon>Linyphiidae</taxon>
        <taxon>Erigoninae</taxon>
        <taxon>Oedothorax</taxon>
    </lineage>
</organism>
<gene>
    <name evidence="2" type="ORF">JTE90_016329</name>
</gene>
<evidence type="ECO:0000259" key="1">
    <source>
        <dbReference type="Pfam" id="PF03031"/>
    </source>
</evidence>
<feature type="domain" description="FCP1 homology" evidence="1">
    <location>
        <begin position="6"/>
        <end position="151"/>
    </location>
</feature>
<sequence>MNEKYVCVLDMDETLGFYEGTTFHVRPQYHTLIQFLQLINADIILWSLGADNYVQRVVNGFLPELAKHAVKIFARSESEFSKTYYQYAKASEHIRDYYLPTSVFLMAVDDRVNDNMDNQYDLRISVKPYTKVNSCDKELLKVIQVLINGISTLETKHVQRGSILETDLQSSAQMEDFKLAPAA</sequence>
<dbReference type="InterPro" id="IPR036412">
    <property type="entry name" value="HAD-like_sf"/>
</dbReference>